<accession>Q5Z263</accession>
<dbReference type="HOGENOM" id="CLU_061970_2_0_11"/>
<feature type="region of interest" description="Disordered" evidence="1">
    <location>
        <begin position="180"/>
        <end position="243"/>
    </location>
</feature>
<dbReference type="Gene3D" id="1.10.287.620">
    <property type="entry name" value="Helix Hairpins"/>
    <property type="match status" value="1"/>
</dbReference>
<sequence>MSNSWTVSSPGAGSLRLASMTLEDVAVDLYGIDPSEFVAARAERVAAAKKAGDKQLATAIGKLRKPTVTAWTVNLLARTVPDEVNALLALGDALRKAQRELSGDQLRALTAQRQQVVSALARRAGAIAEEHGKPVGENVLREVTQTLTAALADAEVAEQVRSGTLATAASYEGFGPAGPELVALDGGASPKTERRTGSRDSEPARRDTGSEGGTRAERKASDAQRKAREAEEAARRELDEARQELDDALEAVESARTALDSAKAEAEQAARTLADDEARIEELRAELERAEQQRQFARTADRAAQDELRTAQRQFDRVERWARRARARVEDLS</sequence>
<feature type="compositionally biased region" description="Basic and acidic residues" evidence="1">
    <location>
        <begin position="191"/>
        <end position="243"/>
    </location>
</feature>
<proteinExistence type="predicted"/>
<dbReference type="EMBL" id="AP006618">
    <property type="protein sequence ID" value="BAD55478.1"/>
    <property type="molecule type" value="Genomic_DNA"/>
</dbReference>
<evidence type="ECO:0000256" key="1">
    <source>
        <dbReference type="SAM" id="MobiDB-lite"/>
    </source>
</evidence>
<dbReference type="AlphaFoldDB" id="Q5Z263"/>
<evidence type="ECO:0000313" key="2">
    <source>
        <dbReference type="EMBL" id="BAD55478.1"/>
    </source>
</evidence>
<dbReference type="eggNOG" id="ENOG5032S7P">
    <property type="taxonomic scope" value="Bacteria"/>
</dbReference>
<gene>
    <name evidence="2" type="ordered locus">NFA_6330</name>
</gene>
<dbReference type="Proteomes" id="UP000006820">
    <property type="component" value="Chromosome"/>
</dbReference>
<dbReference type="STRING" id="247156.NFA_6330"/>
<protein>
    <submittedName>
        <fullName evidence="2">Uncharacterized protein</fullName>
    </submittedName>
</protein>
<dbReference type="KEGG" id="nfa:NFA_6330"/>
<keyword evidence="3" id="KW-1185">Reference proteome</keyword>
<evidence type="ECO:0000313" key="3">
    <source>
        <dbReference type="Proteomes" id="UP000006820"/>
    </source>
</evidence>
<reference evidence="2 3" key="1">
    <citation type="journal article" date="2004" name="Proc. Natl. Acad. Sci. U.S.A.">
        <title>The complete genomic sequence of Nocardia farcinica IFM 10152.</title>
        <authorList>
            <person name="Ishikawa J."/>
            <person name="Yamashita A."/>
            <person name="Mikami Y."/>
            <person name="Hoshino Y."/>
            <person name="Kurita H."/>
            <person name="Hotta K."/>
            <person name="Shiba T."/>
            <person name="Hattori M."/>
        </authorList>
    </citation>
    <scope>NUCLEOTIDE SEQUENCE [LARGE SCALE GENOMIC DNA]</scope>
    <source>
        <strain evidence="2 3">IFM 10152</strain>
    </source>
</reference>
<name>Q5Z263_NOCFA</name>
<organism evidence="2 3">
    <name type="scientific">Nocardia farcinica (strain IFM 10152)</name>
    <dbReference type="NCBI Taxonomy" id="247156"/>
    <lineage>
        <taxon>Bacteria</taxon>
        <taxon>Bacillati</taxon>
        <taxon>Actinomycetota</taxon>
        <taxon>Actinomycetes</taxon>
        <taxon>Mycobacteriales</taxon>
        <taxon>Nocardiaceae</taxon>
        <taxon>Nocardia</taxon>
    </lineage>
</organism>